<dbReference type="Proteomes" id="UP000011690">
    <property type="component" value="Unassembled WGS sequence"/>
</dbReference>
<dbReference type="Gene3D" id="3.40.190.10">
    <property type="entry name" value="Periplasmic binding protein-like II"/>
    <property type="match status" value="2"/>
</dbReference>
<evidence type="ECO:0000256" key="3">
    <source>
        <dbReference type="ARBA" id="ARBA00022729"/>
    </source>
</evidence>
<name>L9WI08_9EURY</name>
<accession>L9WI08</accession>
<dbReference type="eggNOG" id="arCOG00220">
    <property type="taxonomic scope" value="Archaea"/>
</dbReference>
<dbReference type="PANTHER" id="PTHR30222">
    <property type="entry name" value="SPERMIDINE/PUTRESCINE-BINDING PERIPLASMIC PROTEIN"/>
    <property type="match status" value="1"/>
</dbReference>
<dbReference type="AlphaFoldDB" id="L9WI08"/>
<reference evidence="5 6" key="1">
    <citation type="journal article" date="2014" name="PLoS Genet.">
        <title>Phylogenetically driven sequencing of extremely halophilic archaea reveals strategies for static and dynamic osmo-response.</title>
        <authorList>
            <person name="Becker E.A."/>
            <person name="Seitzer P.M."/>
            <person name="Tritt A."/>
            <person name="Larsen D."/>
            <person name="Krusor M."/>
            <person name="Yao A.I."/>
            <person name="Wu D."/>
            <person name="Madern D."/>
            <person name="Eisen J.A."/>
            <person name="Darling A.E."/>
            <person name="Facciotti M.T."/>
        </authorList>
    </citation>
    <scope>NUCLEOTIDE SEQUENCE [LARGE SCALE GENOMIC DNA]</scope>
    <source>
        <strain evidence="5 6">JCM 10635</strain>
    </source>
</reference>
<organism evidence="5 6">
    <name type="scientific">Natronorubrum bangense JCM 10635</name>
    <dbReference type="NCBI Taxonomy" id="1227500"/>
    <lineage>
        <taxon>Archaea</taxon>
        <taxon>Methanobacteriati</taxon>
        <taxon>Methanobacteriota</taxon>
        <taxon>Stenosarchaea group</taxon>
        <taxon>Halobacteria</taxon>
        <taxon>Halobacteriales</taxon>
        <taxon>Natrialbaceae</taxon>
        <taxon>Natronorubrum</taxon>
    </lineage>
</organism>
<evidence type="ECO:0000313" key="6">
    <source>
        <dbReference type="Proteomes" id="UP000011690"/>
    </source>
</evidence>
<dbReference type="GeneID" id="39853225"/>
<evidence type="ECO:0000256" key="4">
    <source>
        <dbReference type="ARBA" id="ARBA00022764"/>
    </source>
</evidence>
<keyword evidence="6" id="KW-1185">Reference proteome</keyword>
<keyword evidence="3" id="KW-0732">Signal</keyword>
<dbReference type="RefSeq" id="WP_006065967.1">
    <property type="nucleotide sequence ID" value="NZ_AOHY01000024.1"/>
</dbReference>
<dbReference type="InterPro" id="IPR006059">
    <property type="entry name" value="SBP"/>
</dbReference>
<evidence type="ECO:0000256" key="1">
    <source>
        <dbReference type="ARBA" id="ARBA00004418"/>
    </source>
</evidence>
<dbReference type="STRING" id="1227500.C494_09059"/>
<comment type="caution">
    <text evidence="5">The sequence shown here is derived from an EMBL/GenBank/DDBJ whole genome shotgun (WGS) entry which is preliminary data.</text>
</comment>
<comment type="subcellular location">
    <subcellularLocation>
        <location evidence="1">Periplasm</location>
    </subcellularLocation>
</comment>
<proteinExistence type="predicted"/>
<dbReference type="GO" id="GO:0019808">
    <property type="term" value="F:polyamine binding"/>
    <property type="evidence" value="ECO:0007669"/>
    <property type="project" value="InterPro"/>
</dbReference>
<keyword evidence="2" id="KW-0813">Transport</keyword>
<evidence type="ECO:0000313" key="5">
    <source>
        <dbReference type="EMBL" id="ELY49069.1"/>
    </source>
</evidence>
<evidence type="ECO:0000256" key="2">
    <source>
        <dbReference type="ARBA" id="ARBA00022448"/>
    </source>
</evidence>
<dbReference type="GO" id="GO:0015846">
    <property type="term" value="P:polyamine transport"/>
    <property type="evidence" value="ECO:0007669"/>
    <property type="project" value="InterPro"/>
</dbReference>
<dbReference type="Pfam" id="PF13416">
    <property type="entry name" value="SBP_bac_8"/>
    <property type="match status" value="1"/>
</dbReference>
<dbReference type="InterPro" id="IPR001188">
    <property type="entry name" value="Sperm_putr-bd"/>
</dbReference>
<gene>
    <name evidence="5" type="ORF">C494_09059</name>
</gene>
<dbReference type="PRINTS" id="PR00909">
    <property type="entry name" value="SPERMDNBNDNG"/>
</dbReference>
<keyword evidence="4" id="KW-0574">Periplasm</keyword>
<sequence length="355" mass="39757">MTAAALAGCLGDDEVETITVDGEELAAEITIMAWGGSAQDAMEDFYAEPFEEETGVTVNVVGASSGHEMVSRIQGGAEDVHIINPEEIDVYEAIENGHIHPIRTENLSNYDKIQDELVPEEAIYDPGEDVHHIPHIYGGTGITYNHEEVEEPDSWMDIMTDELQGSLIHFDYPNYIVGQAAIALGMDMNEAVQDEAMMDEVWDFVEERNEHVAEWSNSGSSTMEAFTSESALAGSLWVGRQTAIERDGVPVSYTVPEEGAYFWVNVLNIPSYVEDPHRITAEKFIDYLISEEPTAEYVQDQVYAPSIEYTETEPPEIIEENPDVANLDLLTQMDPALYQEYVDDWQERFEEIVRG</sequence>
<protein>
    <submittedName>
        <fullName evidence="5">Spermidine/putrescine ABC transporter permease</fullName>
    </submittedName>
</protein>
<dbReference type="PATRIC" id="fig|1227500.6.peg.1818"/>
<dbReference type="GO" id="GO:0042597">
    <property type="term" value="C:periplasmic space"/>
    <property type="evidence" value="ECO:0007669"/>
    <property type="project" value="UniProtKB-SubCell"/>
</dbReference>
<dbReference type="SUPFAM" id="SSF53850">
    <property type="entry name" value="Periplasmic binding protein-like II"/>
    <property type="match status" value="1"/>
</dbReference>
<dbReference type="PANTHER" id="PTHR30222:SF17">
    <property type="entry name" value="SPERMIDINE_PUTRESCINE-BINDING PERIPLASMIC PROTEIN"/>
    <property type="match status" value="1"/>
</dbReference>
<dbReference type="EMBL" id="AOHY01000024">
    <property type="protein sequence ID" value="ELY49069.1"/>
    <property type="molecule type" value="Genomic_DNA"/>
</dbReference>